<keyword evidence="1" id="KW-1133">Transmembrane helix</keyword>
<organism evidence="2 3">
    <name type="scientific">Vibrio splendidus</name>
    <dbReference type="NCBI Taxonomy" id="29497"/>
    <lineage>
        <taxon>Bacteria</taxon>
        <taxon>Pseudomonadati</taxon>
        <taxon>Pseudomonadota</taxon>
        <taxon>Gammaproteobacteria</taxon>
        <taxon>Vibrionales</taxon>
        <taxon>Vibrionaceae</taxon>
        <taxon>Vibrio</taxon>
    </lineage>
</organism>
<dbReference type="RefSeq" id="WP_017087393.1">
    <property type="nucleotide sequence ID" value="NZ_CAWNVB010000004.1"/>
</dbReference>
<feature type="transmembrane region" description="Helical" evidence="1">
    <location>
        <begin position="74"/>
        <end position="96"/>
    </location>
</feature>
<reference evidence="2 3" key="1">
    <citation type="submission" date="2017-11" db="EMBL/GenBank/DDBJ databases">
        <title>Population delineation of vibrios coincides with oyster pathogenicity.</title>
        <authorList>
            <person name="Bruto M."/>
            <person name="Labreuche Y."/>
            <person name="James A."/>
            <person name="Piel D."/>
            <person name="Chenivesse S."/>
            <person name="Petton B."/>
            <person name="Polz M.F."/>
            <person name="Le Roux F."/>
        </authorList>
    </citation>
    <scope>NUCLEOTIDE SEQUENCE [LARGE SCALE GENOMIC DNA]</scope>
    <source>
        <strain evidence="2 3">1F_55</strain>
    </source>
</reference>
<accession>A0A2T5EDN8</accession>
<dbReference type="Proteomes" id="UP000244080">
    <property type="component" value="Unassembled WGS sequence"/>
</dbReference>
<keyword evidence="1" id="KW-0812">Transmembrane</keyword>
<keyword evidence="1" id="KW-0472">Membrane</keyword>
<protein>
    <submittedName>
        <fullName evidence="2">Uncharacterized protein</fullName>
    </submittedName>
</protein>
<name>A0A2T5EDN8_VIBSP</name>
<evidence type="ECO:0000313" key="3">
    <source>
        <dbReference type="Proteomes" id="UP000244080"/>
    </source>
</evidence>
<proteinExistence type="predicted"/>
<feature type="transmembrane region" description="Helical" evidence="1">
    <location>
        <begin position="108"/>
        <end position="128"/>
    </location>
</feature>
<comment type="caution">
    <text evidence="2">The sequence shown here is derived from an EMBL/GenBank/DDBJ whole genome shotgun (WGS) entry which is preliminary data.</text>
</comment>
<evidence type="ECO:0000313" key="2">
    <source>
        <dbReference type="EMBL" id="PTP17452.1"/>
    </source>
</evidence>
<feature type="transmembrane region" description="Helical" evidence="1">
    <location>
        <begin position="6"/>
        <end position="23"/>
    </location>
</feature>
<dbReference type="EMBL" id="PIGA01000030">
    <property type="protein sequence ID" value="PTP17452.1"/>
    <property type="molecule type" value="Genomic_DNA"/>
</dbReference>
<sequence>MDSNTFIGLVIGAIISYLIPKISPYIDSKLEKLGGVVRDKCFAPIKGFFRRRRLKKLRHLRVTRKNSSAVTFKIVTAHIYFLLFWGVIFFYVHLLIQTDYAKLLESNFWLGMFLATPIYCFEFAWLRADGHAKELVKQRGRLGL</sequence>
<evidence type="ECO:0000256" key="1">
    <source>
        <dbReference type="SAM" id="Phobius"/>
    </source>
</evidence>
<dbReference type="AlphaFoldDB" id="A0A2T5EDN8"/>
<gene>
    <name evidence="2" type="ORF">CWO36_17245</name>
</gene>